<reference evidence="3 4" key="1">
    <citation type="submission" date="2018-02" db="EMBL/GenBank/DDBJ databases">
        <title>Subsurface microbial communities from deep shales in Ohio and West Virginia, USA.</title>
        <authorList>
            <person name="Wrighton K."/>
        </authorList>
    </citation>
    <scope>NUCLEOTIDE SEQUENCE [LARGE SCALE GENOMIC DNA]</scope>
    <source>
        <strain evidence="3 4">OWC-DMM</strain>
    </source>
</reference>
<feature type="domain" description="Ig-like" evidence="2">
    <location>
        <begin position="471"/>
        <end position="591"/>
    </location>
</feature>
<dbReference type="RefSeq" id="WP_146086215.1">
    <property type="nucleotide sequence ID" value="NZ_PTIZ01000004.1"/>
</dbReference>
<accession>A0A2S6HFQ2</accession>
<feature type="transmembrane region" description="Helical" evidence="1">
    <location>
        <begin position="7"/>
        <end position="31"/>
    </location>
</feature>
<evidence type="ECO:0000259" key="2">
    <source>
        <dbReference type="PROSITE" id="PS50835"/>
    </source>
</evidence>
<dbReference type="AlphaFoldDB" id="A0A2S6HFQ2"/>
<evidence type="ECO:0000313" key="4">
    <source>
        <dbReference type="Proteomes" id="UP000240010"/>
    </source>
</evidence>
<name>A0A2S6HFQ2_9GAMM</name>
<dbReference type="Proteomes" id="UP000240010">
    <property type="component" value="Unassembled WGS sequence"/>
</dbReference>
<evidence type="ECO:0000313" key="3">
    <source>
        <dbReference type="EMBL" id="PPK76280.1"/>
    </source>
</evidence>
<dbReference type="PROSITE" id="PS50835">
    <property type="entry name" value="IG_LIKE"/>
    <property type="match status" value="1"/>
</dbReference>
<protein>
    <submittedName>
        <fullName evidence="3">Tfp pilus assembly protein PilV</fullName>
    </submittedName>
</protein>
<dbReference type="EMBL" id="PTIZ01000004">
    <property type="protein sequence ID" value="PPK76280.1"/>
    <property type="molecule type" value="Genomic_DNA"/>
</dbReference>
<gene>
    <name evidence="3" type="ORF">B0F87_104373</name>
</gene>
<keyword evidence="1" id="KW-1133">Transmembrane helix</keyword>
<keyword evidence="1" id="KW-0472">Membrane</keyword>
<dbReference type="InterPro" id="IPR007110">
    <property type="entry name" value="Ig-like_dom"/>
</dbReference>
<keyword evidence="1" id="KW-0812">Transmembrane</keyword>
<evidence type="ECO:0000256" key="1">
    <source>
        <dbReference type="SAM" id="Phobius"/>
    </source>
</evidence>
<sequence length="739" mass="74516">MKLKNSAGIGLIEVLVTTVVVAVGLLAVAALQGDLIGGNRTNKTRAEAQALANTKIEQLRDTIVKAGTTGYTALASSASNESIAGVTETFSRSWVVTNQTNPTSKQVSVTVSWGDGSAANQVVGQSVIAFDGVGNSVLAAEGAGAAASQVSGPSTNAESSDDITENINLTTAGTTGSVVTVNGKTYIVQNDRYKASRAATCDSYTPALAAFENSLYTRRVDHDGITGNEAIELYEKVTVGVTDYCIAKIRYNGGVIIPIRGVVHSGATSGNGNNQTLLDVNLFTFNTSESGTYCVFNPGVGAKSAPYVCYVGGNCTGFSGTVSTDVTACPGSISATKVGPGGWRGKVGLLGVAANGNNVCFAEEIAGTAATVDTARNYYTRINSINEGINKPYNCHDFLIINGQNTNAQVHSECVTQANAIGGLLLASKNIQRTITSGTTVFDPVIDATYCAITGTTYTITGTIANAASAPAVTVTDLVSTNNCTATAASYSCQITTAATSVTMSGTYNNETVTCALTPVSSSGCTLTFTASANPTYTINGAISGTATAANAVTVSMSNGGICANHNDGTYTCTITTSATTASATLTATISTGGTVTPNTAQTIALPGTTQTLTGTAFSASMATTYTVGGTISVGNNVAVTTVTVAVDTGTGTCALTGTHHENTTDTYSCTVAAGVAPATNHLSIAISPACSTGGSSKKYELSDGTTTTLGTGGLVIDLGTVSGNISKNITLTKSSIGC</sequence>
<comment type="caution">
    <text evidence="3">The sequence shown here is derived from an EMBL/GenBank/DDBJ whole genome shotgun (WGS) entry which is preliminary data.</text>
</comment>
<organism evidence="3 4">
    <name type="scientific">Methylobacter tundripaludum</name>
    <dbReference type="NCBI Taxonomy" id="173365"/>
    <lineage>
        <taxon>Bacteria</taxon>
        <taxon>Pseudomonadati</taxon>
        <taxon>Pseudomonadota</taxon>
        <taxon>Gammaproteobacteria</taxon>
        <taxon>Methylococcales</taxon>
        <taxon>Methylococcaceae</taxon>
        <taxon>Methylobacter</taxon>
    </lineage>
</organism>
<proteinExistence type="predicted"/>